<accession>A0ABW0M0D2</accession>
<dbReference type="InterPro" id="IPR050921">
    <property type="entry name" value="T4SS_GSP_E_ATPase"/>
</dbReference>
<organism evidence="3 4">
    <name type="scientific">Cohnella suwonensis</name>
    <dbReference type="NCBI Taxonomy" id="696072"/>
    <lineage>
        <taxon>Bacteria</taxon>
        <taxon>Bacillati</taxon>
        <taxon>Bacillota</taxon>
        <taxon>Bacilli</taxon>
        <taxon>Bacillales</taxon>
        <taxon>Paenibacillaceae</taxon>
        <taxon>Cohnella</taxon>
    </lineage>
</organism>
<keyword evidence="4" id="KW-1185">Reference proteome</keyword>
<reference evidence="4" key="1">
    <citation type="journal article" date="2019" name="Int. J. Syst. Evol. Microbiol.">
        <title>The Global Catalogue of Microorganisms (GCM) 10K type strain sequencing project: providing services to taxonomists for standard genome sequencing and annotation.</title>
        <authorList>
            <consortium name="The Broad Institute Genomics Platform"/>
            <consortium name="The Broad Institute Genome Sequencing Center for Infectious Disease"/>
            <person name="Wu L."/>
            <person name="Ma J."/>
        </authorList>
    </citation>
    <scope>NUCLEOTIDE SEQUENCE [LARGE SCALE GENOMIC DNA]</scope>
    <source>
        <strain evidence="4">CCUG 57113</strain>
    </source>
</reference>
<gene>
    <name evidence="3" type="ORF">ACFPPD_16700</name>
</gene>
<evidence type="ECO:0000313" key="3">
    <source>
        <dbReference type="EMBL" id="MFC5470348.1"/>
    </source>
</evidence>
<protein>
    <submittedName>
        <fullName evidence="3">CpaF family protein</fullName>
    </submittedName>
</protein>
<evidence type="ECO:0000313" key="4">
    <source>
        <dbReference type="Proteomes" id="UP001596105"/>
    </source>
</evidence>
<proteinExistence type="inferred from homology"/>
<dbReference type="SUPFAM" id="SSF52540">
    <property type="entry name" value="P-loop containing nucleoside triphosphate hydrolases"/>
    <property type="match status" value="1"/>
</dbReference>
<dbReference type="Pfam" id="PF00437">
    <property type="entry name" value="T2SSE"/>
    <property type="match status" value="1"/>
</dbReference>
<evidence type="ECO:0000259" key="2">
    <source>
        <dbReference type="Pfam" id="PF00437"/>
    </source>
</evidence>
<dbReference type="CDD" id="cd01130">
    <property type="entry name" value="VirB11-like_ATPase"/>
    <property type="match status" value="1"/>
</dbReference>
<dbReference type="EMBL" id="JBHSMH010000058">
    <property type="protein sequence ID" value="MFC5470348.1"/>
    <property type="molecule type" value="Genomic_DNA"/>
</dbReference>
<name>A0ABW0M0D2_9BACL</name>
<dbReference type="Gene3D" id="3.30.450.380">
    <property type="match status" value="1"/>
</dbReference>
<dbReference type="InterPro" id="IPR001482">
    <property type="entry name" value="T2SS/T4SS_dom"/>
</dbReference>
<comment type="similarity">
    <text evidence="1">Belongs to the GSP E family.</text>
</comment>
<comment type="caution">
    <text evidence="3">The sequence shown here is derived from an EMBL/GenBank/DDBJ whole genome shotgun (WGS) entry which is preliminary data.</text>
</comment>
<dbReference type="RefSeq" id="WP_209751776.1">
    <property type="nucleotide sequence ID" value="NZ_JBHSMH010000058.1"/>
</dbReference>
<sequence>MAAFSGLAREELAELREAVRSRLSWDSSVTDGELRLLIEQELFRRQATRAMTAAERQAAVSRVFHSFRGLDALQPLLDDPEITEIMINAHDEIYIERGGELQRVPIGFDNAERLEDLIQSIVGRVNRIVNESSPIVDARLPDGSRVHVVLPPISLKGPTVTIRRFPQRPLTMERLIEREAITREAADFLRRLIEAKYNLFISGGTGSGKTTFLNALSQWLPADERIITIEDAAELQIRGAANLVSLETRNANSEGKGQIGIRELIRASLRMRPNRIIVGEVRGAEALDMLQAMNTGHEGSLSTGHSNGARDMLSRLETMVLSGADLPIGVVRKQIASAIDVIVHLGRFRDSSRRVTEICEVIGMRDGEVELATLFHFEETGLIEGRIAGRLTRKESLRNVRKLAHAGMSEEATT</sequence>
<feature type="domain" description="Bacterial type II secretion system protein E" evidence="2">
    <location>
        <begin position="72"/>
        <end position="350"/>
    </location>
</feature>
<dbReference type="PANTHER" id="PTHR30486">
    <property type="entry name" value="TWITCHING MOTILITY PROTEIN PILT"/>
    <property type="match status" value="1"/>
</dbReference>
<dbReference type="InterPro" id="IPR027417">
    <property type="entry name" value="P-loop_NTPase"/>
</dbReference>
<dbReference type="PANTHER" id="PTHR30486:SF6">
    <property type="entry name" value="TYPE IV PILUS RETRACTATION ATPASE PILT"/>
    <property type="match status" value="1"/>
</dbReference>
<evidence type="ECO:0000256" key="1">
    <source>
        <dbReference type="ARBA" id="ARBA00006611"/>
    </source>
</evidence>
<dbReference type="Proteomes" id="UP001596105">
    <property type="component" value="Unassembled WGS sequence"/>
</dbReference>
<dbReference type="Gene3D" id="3.40.50.300">
    <property type="entry name" value="P-loop containing nucleotide triphosphate hydrolases"/>
    <property type="match status" value="1"/>
</dbReference>